<keyword evidence="4" id="KW-0547">Nucleotide-binding</keyword>
<dbReference type="EMBL" id="QXHD01000004">
    <property type="protein sequence ID" value="NEZ59983.1"/>
    <property type="molecule type" value="Genomic_DNA"/>
</dbReference>
<dbReference type="PROSITE" id="PS50011">
    <property type="entry name" value="PROTEIN_KINASE_DOM"/>
    <property type="match status" value="1"/>
</dbReference>
<keyword evidence="2" id="KW-0723">Serine/threonine-protein kinase</keyword>
<evidence type="ECO:0000256" key="2">
    <source>
        <dbReference type="ARBA" id="ARBA00022527"/>
    </source>
</evidence>
<evidence type="ECO:0000259" key="10">
    <source>
        <dbReference type="PROSITE" id="PS50011"/>
    </source>
</evidence>
<dbReference type="RefSeq" id="WP_163666541.1">
    <property type="nucleotide sequence ID" value="NZ_QXHD01000004.1"/>
</dbReference>
<evidence type="ECO:0000256" key="8">
    <source>
        <dbReference type="ARBA" id="ARBA00048679"/>
    </source>
</evidence>
<keyword evidence="9" id="KW-0812">Transmembrane</keyword>
<keyword evidence="6" id="KW-0067">ATP-binding</keyword>
<dbReference type="Gene3D" id="3.30.1380.10">
    <property type="match status" value="1"/>
</dbReference>
<dbReference type="GO" id="GO:0006508">
    <property type="term" value="P:proteolysis"/>
    <property type="evidence" value="ECO:0007669"/>
    <property type="project" value="InterPro"/>
</dbReference>
<keyword evidence="9" id="KW-0472">Membrane</keyword>
<dbReference type="GO" id="GO:0008233">
    <property type="term" value="F:peptidase activity"/>
    <property type="evidence" value="ECO:0007669"/>
    <property type="project" value="InterPro"/>
</dbReference>
<dbReference type="InterPro" id="IPR000719">
    <property type="entry name" value="Prot_kinase_dom"/>
</dbReference>
<evidence type="ECO:0000313" key="12">
    <source>
        <dbReference type="Proteomes" id="UP000481033"/>
    </source>
</evidence>
<keyword evidence="5" id="KW-0418">Kinase</keyword>
<dbReference type="Proteomes" id="UP000481033">
    <property type="component" value="Unassembled WGS sequence"/>
</dbReference>
<comment type="catalytic activity">
    <reaction evidence="7">
        <text>L-threonyl-[protein] + ATP = O-phospho-L-threonyl-[protein] + ADP + H(+)</text>
        <dbReference type="Rhea" id="RHEA:46608"/>
        <dbReference type="Rhea" id="RHEA-COMP:11060"/>
        <dbReference type="Rhea" id="RHEA-COMP:11605"/>
        <dbReference type="ChEBI" id="CHEBI:15378"/>
        <dbReference type="ChEBI" id="CHEBI:30013"/>
        <dbReference type="ChEBI" id="CHEBI:30616"/>
        <dbReference type="ChEBI" id="CHEBI:61977"/>
        <dbReference type="ChEBI" id="CHEBI:456216"/>
        <dbReference type="EC" id="2.7.11.1"/>
    </reaction>
</comment>
<proteinExistence type="predicted"/>
<keyword evidence="9" id="KW-1133">Transmembrane helix</keyword>
<dbReference type="AlphaFoldDB" id="A0A6M0RVZ1"/>
<dbReference type="InterPro" id="IPR011009">
    <property type="entry name" value="Kinase-like_dom_sf"/>
</dbReference>
<keyword evidence="3" id="KW-0808">Transferase</keyword>
<protein>
    <recommendedName>
        <fullName evidence="1">non-specific serine/threonine protein kinase</fullName>
        <ecNumber evidence="1">2.7.11.1</ecNumber>
    </recommendedName>
</protein>
<dbReference type="PANTHER" id="PTHR24363:SF0">
    <property type="entry name" value="SERINE_THREONINE KINASE LIKE DOMAIN CONTAINING 1"/>
    <property type="match status" value="1"/>
</dbReference>
<dbReference type="Pfam" id="PF00069">
    <property type="entry name" value="Pkinase"/>
    <property type="match status" value="1"/>
</dbReference>
<dbReference type="Gene3D" id="1.10.510.10">
    <property type="entry name" value="Transferase(Phosphotransferase) domain 1"/>
    <property type="match status" value="1"/>
</dbReference>
<dbReference type="SMART" id="SM00220">
    <property type="entry name" value="S_TKc"/>
    <property type="match status" value="1"/>
</dbReference>
<dbReference type="InterPro" id="IPR009045">
    <property type="entry name" value="Zn_M74/Hedgehog-like"/>
</dbReference>
<comment type="caution">
    <text evidence="11">The sequence shown here is derived from an EMBL/GenBank/DDBJ whole genome shotgun (WGS) entry which is preliminary data.</text>
</comment>
<dbReference type="InterPro" id="IPR003709">
    <property type="entry name" value="VanY-like_core_dom"/>
</dbReference>
<evidence type="ECO:0000256" key="4">
    <source>
        <dbReference type="ARBA" id="ARBA00022741"/>
    </source>
</evidence>
<accession>A0A6M0RVZ1</accession>
<gene>
    <name evidence="11" type="ORF">DXZ20_30930</name>
</gene>
<organism evidence="11 12">
    <name type="scientific">Adonisia turfae CCMR0081</name>
    <dbReference type="NCBI Taxonomy" id="2292702"/>
    <lineage>
        <taxon>Bacteria</taxon>
        <taxon>Bacillati</taxon>
        <taxon>Cyanobacteriota</taxon>
        <taxon>Adonisia</taxon>
        <taxon>Adonisia turfae</taxon>
    </lineage>
</organism>
<feature type="domain" description="Protein kinase" evidence="10">
    <location>
        <begin position="7"/>
        <end position="263"/>
    </location>
</feature>
<name>A0A6M0RVZ1_9CYAN</name>
<dbReference type="SUPFAM" id="SSF56112">
    <property type="entry name" value="Protein kinase-like (PK-like)"/>
    <property type="match status" value="1"/>
</dbReference>
<evidence type="ECO:0000313" key="11">
    <source>
        <dbReference type="EMBL" id="NEZ59983.1"/>
    </source>
</evidence>
<reference evidence="11 12" key="1">
    <citation type="journal article" date="2020" name="Microb. Ecol.">
        <title>Ecogenomics of the Marine Benthic Filamentous Cyanobacterium Adonisia.</title>
        <authorList>
            <person name="Walter J.M."/>
            <person name="Coutinho F.H."/>
            <person name="Leomil L."/>
            <person name="Hargreaves P.I."/>
            <person name="Campeao M.E."/>
            <person name="Vieira V.V."/>
            <person name="Silva B.S."/>
            <person name="Fistarol G.O."/>
            <person name="Salomon P.S."/>
            <person name="Sawabe T."/>
            <person name="Mino S."/>
            <person name="Hosokawa M."/>
            <person name="Miyashita H."/>
            <person name="Maruyama F."/>
            <person name="van Verk M.C."/>
            <person name="Dutilh B.E."/>
            <person name="Thompson C.C."/>
            <person name="Thompson F.L."/>
        </authorList>
    </citation>
    <scope>NUCLEOTIDE SEQUENCE [LARGE SCALE GENOMIC DNA]</scope>
    <source>
        <strain evidence="11 12">CCMR0081</strain>
    </source>
</reference>
<feature type="transmembrane region" description="Helical" evidence="9">
    <location>
        <begin position="302"/>
        <end position="324"/>
    </location>
</feature>
<comment type="catalytic activity">
    <reaction evidence="8">
        <text>L-seryl-[protein] + ATP = O-phospho-L-seryl-[protein] + ADP + H(+)</text>
        <dbReference type="Rhea" id="RHEA:17989"/>
        <dbReference type="Rhea" id="RHEA-COMP:9863"/>
        <dbReference type="Rhea" id="RHEA-COMP:11604"/>
        <dbReference type="ChEBI" id="CHEBI:15378"/>
        <dbReference type="ChEBI" id="CHEBI:29999"/>
        <dbReference type="ChEBI" id="CHEBI:30616"/>
        <dbReference type="ChEBI" id="CHEBI:83421"/>
        <dbReference type="ChEBI" id="CHEBI:456216"/>
        <dbReference type="EC" id="2.7.11.1"/>
    </reaction>
</comment>
<evidence type="ECO:0000256" key="1">
    <source>
        <dbReference type="ARBA" id="ARBA00012513"/>
    </source>
</evidence>
<evidence type="ECO:0000256" key="7">
    <source>
        <dbReference type="ARBA" id="ARBA00047899"/>
    </source>
</evidence>
<dbReference type="GO" id="GO:0004674">
    <property type="term" value="F:protein serine/threonine kinase activity"/>
    <property type="evidence" value="ECO:0007669"/>
    <property type="project" value="UniProtKB-KW"/>
</dbReference>
<evidence type="ECO:0000256" key="6">
    <source>
        <dbReference type="ARBA" id="ARBA00022840"/>
    </source>
</evidence>
<keyword evidence="12" id="KW-1185">Reference proteome</keyword>
<dbReference type="Pfam" id="PF02557">
    <property type="entry name" value="VanY"/>
    <property type="match status" value="1"/>
</dbReference>
<sequence length="485" mass="54651">MKLAHRFEILEVLDQGGYGITYRAIDHHQPSHPQCVIKQLIHTSPKVLGMLRQEANTLEKIGVHSRIPKLLAYFDEGNKFYIAQEMIHGHDLRQEIKTSNRLDESYVTKLLKDILTVLAFVHQHRTIHRDIKPANLIRQTNNGDICLINFGVVKTLSNSQIDHNGKITTTVKVGTAGYTSPEQARGKPCYASDLYSVGMVVIAALTNIHPQQLNIHPITHQVQWANETISPALETFIKRLIEPNPKNRYKTAVEALKALERTITGIRVGQDSRLPTHVAAGVLPPVDAKPTTKPVKLIPPKIILKVIGFVTAVLIVLGFGVKGYQWAAYNISRKWDTVTAAPRGYDEAKRGELVALLDDGSIQARPDMVDAFWSMVAAAKNEGVELLPLAGYLSLSEQRRRLQERTDIDVNQWLKKSDYHTGYAVAIGDKNADESTDWDISFNQTDAYRWLKRYAKNYGFELSYPQGNPAGEDEPWHWRYSKGLR</sequence>
<evidence type="ECO:0000256" key="9">
    <source>
        <dbReference type="SAM" id="Phobius"/>
    </source>
</evidence>
<dbReference type="CDD" id="cd14014">
    <property type="entry name" value="STKc_PknB_like"/>
    <property type="match status" value="1"/>
</dbReference>
<dbReference type="EC" id="2.7.11.1" evidence="1"/>
<dbReference type="SUPFAM" id="SSF55166">
    <property type="entry name" value="Hedgehog/DD-peptidase"/>
    <property type="match status" value="1"/>
</dbReference>
<evidence type="ECO:0000256" key="3">
    <source>
        <dbReference type="ARBA" id="ARBA00022679"/>
    </source>
</evidence>
<evidence type="ECO:0000256" key="5">
    <source>
        <dbReference type="ARBA" id="ARBA00022777"/>
    </source>
</evidence>
<dbReference type="PANTHER" id="PTHR24363">
    <property type="entry name" value="SERINE/THREONINE PROTEIN KINASE"/>
    <property type="match status" value="1"/>
</dbReference>
<dbReference type="GO" id="GO:0005524">
    <property type="term" value="F:ATP binding"/>
    <property type="evidence" value="ECO:0007669"/>
    <property type="project" value="UniProtKB-KW"/>
</dbReference>